<name>A0ABS2N909_9BACI</name>
<reference evidence="1 2" key="1">
    <citation type="submission" date="2021-01" db="EMBL/GenBank/DDBJ databases">
        <title>Genomic Encyclopedia of Type Strains, Phase IV (KMG-IV): sequencing the most valuable type-strain genomes for metagenomic binning, comparative biology and taxonomic classification.</title>
        <authorList>
            <person name="Goeker M."/>
        </authorList>
    </citation>
    <scope>NUCLEOTIDE SEQUENCE [LARGE SCALE GENOMIC DNA]</scope>
    <source>
        <strain evidence="1 2">DSM 24834</strain>
    </source>
</reference>
<accession>A0ABS2N909</accession>
<protein>
    <recommendedName>
        <fullName evidence="3">YppF-like protein</fullName>
    </recommendedName>
</protein>
<sequence length="61" mass="7323">MNLKTLKENFYVKNRYHAEDLHELLLFVKKSYIRNEISIGDYRSLIKELETSSYDKITPTL</sequence>
<organism evidence="1 2">
    <name type="scientific">Rossellomorea pakistanensis</name>
    <dbReference type="NCBI Taxonomy" id="992288"/>
    <lineage>
        <taxon>Bacteria</taxon>
        <taxon>Bacillati</taxon>
        <taxon>Bacillota</taxon>
        <taxon>Bacilli</taxon>
        <taxon>Bacillales</taxon>
        <taxon>Bacillaceae</taxon>
        <taxon>Rossellomorea</taxon>
    </lineage>
</organism>
<dbReference type="Proteomes" id="UP001646157">
    <property type="component" value="Unassembled WGS sequence"/>
</dbReference>
<dbReference type="InterPro" id="IPR025553">
    <property type="entry name" value="YppF"/>
</dbReference>
<dbReference type="Pfam" id="PF14178">
    <property type="entry name" value="YppF"/>
    <property type="match status" value="1"/>
</dbReference>
<evidence type="ECO:0000313" key="2">
    <source>
        <dbReference type="Proteomes" id="UP001646157"/>
    </source>
</evidence>
<dbReference type="EMBL" id="JAFBDZ010000001">
    <property type="protein sequence ID" value="MBM7584304.1"/>
    <property type="molecule type" value="Genomic_DNA"/>
</dbReference>
<proteinExistence type="predicted"/>
<comment type="caution">
    <text evidence="1">The sequence shown here is derived from an EMBL/GenBank/DDBJ whole genome shotgun (WGS) entry which is preliminary data.</text>
</comment>
<evidence type="ECO:0008006" key="3">
    <source>
        <dbReference type="Google" id="ProtNLM"/>
    </source>
</evidence>
<dbReference type="RefSeq" id="WP_205168475.1">
    <property type="nucleotide sequence ID" value="NZ_JAFBDZ010000001.1"/>
</dbReference>
<keyword evidence="2" id="KW-1185">Reference proteome</keyword>
<gene>
    <name evidence="1" type="ORF">JOC86_000841</name>
</gene>
<evidence type="ECO:0000313" key="1">
    <source>
        <dbReference type="EMBL" id="MBM7584304.1"/>
    </source>
</evidence>